<sequence length="319" mass="35351">MTAVYFDSKMTDAERRGKIFAGDIFVFSPRPSTLALVDFARELIEAAFAPLPPRTAQFELSVERFVEIFGPLKPHFIHHPKTAALLRDVVAELGGDLNTVHVDVPRLRGATSDKYLTAGVGYAFPPHRDTWWSAPMAQLNWWLPIYEFSPESGMAFHPNYWTKPVSNGSEHFNYYQYNAVGRKEAVKHIKADTRKQPGPREPMDIEDQIRIVCPAGGLILFSGAQMHSTVPNTSGLTRFSIDFRTVDLTDLENGRSAPNVDTRATGTSLRDFRRGSDDAAMPDQFVARYDSGEIPEGAVLVFKPDSPASESGLTSISGS</sequence>
<proteinExistence type="predicted"/>
<dbReference type="Gene3D" id="2.60.120.620">
    <property type="entry name" value="q2cbj1_9rhob like domain"/>
    <property type="match status" value="1"/>
</dbReference>
<evidence type="ECO:0000313" key="1">
    <source>
        <dbReference type="EMBL" id="SHG38388.1"/>
    </source>
</evidence>
<dbReference type="SUPFAM" id="SSF51197">
    <property type="entry name" value="Clavaminate synthase-like"/>
    <property type="match status" value="1"/>
</dbReference>
<protein>
    <recommendedName>
        <fullName evidence="3">Phytanoyl-CoA dioxygenase (PhyH)</fullName>
    </recommendedName>
</protein>
<dbReference type="OrthoDB" id="9770845at2"/>
<name>A0A1M5JCX1_9BRAD</name>
<reference evidence="1 2" key="1">
    <citation type="submission" date="2016-11" db="EMBL/GenBank/DDBJ databases">
        <authorList>
            <person name="Jaros S."/>
            <person name="Januszkiewicz K."/>
            <person name="Wedrychowicz H."/>
        </authorList>
    </citation>
    <scope>NUCLEOTIDE SEQUENCE [LARGE SCALE GENOMIC DNA]</scope>
    <source>
        <strain evidence="1 2">GAS138</strain>
    </source>
</reference>
<dbReference type="EMBL" id="LT670817">
    <property type="protein sequence ID" value="SHG38388.1"/>
    <property type="molecule type" value="Genomic_DNA"/>
</dbReference>
<dbReference type="Proteomes" id="UP000189796">
    <property type="component" value="Chromosome I"/>
</dbReference>
<organism evidence="1 2">
    <name type="scientific">Bradyrhizobium erythrophlei</name>
    <dbReference type="NCBI Taxonomy" id="1437360"/>
    <lineage>
        <taxon>Bacteria</taxon>
        <taxon>Pseudomonadati</taxon>
        <taxon>Pseudomonadota</taxon>
        <taxon>Alphaproteobacteria</taxon>
        <taxon>Hyphomicrobiales</taxon>
        <taxon>Nitrobacteraceae</taxon>
        <taxon>Bradyrhizobium</taxon>
    </lineage>
</organism>
<gene>
    <name evidence="1" type="ORF">SAMN05443248_1355</name>
</gene>
<evidence type="ECO:0000313" key="2">
    <source>
        <dbReference type="Proteomes" id="UP000189796"/>
    </source>
</evidence>
<dbReference type="AlphaFoldDB" id="A0A1M5JCX1"/>
<accession>A0A1M5JCX1</accession>
<evidence type="ECO:0008006" key="3">
    <source>
        <dbReference type="Google" id="ProtNLM"/>
    </source>
</evidence>